<keyword evidence="3" id="KW-1185">Reference proteome</keyword>
<gene>
    <name evidence="2" type="ORF">H3N35_24250</name>
</gene>
<dbReference type="InterPro" id="IPR037053">
    <property type="entry name" value="Phage_tail_collar_dom_sf"/>
</dbReference>
<sequence length="210" mass="21413">MEFFIGGIINFGGNFAPRDWAFCDGQLIAINQNQALFAILGTTWGGDGRTTFALPDMRSRCPIGAGRGAGLTNINQGQQTGTETVTMQLAQMPLHGHDATFTGTGGGPSALTATATVNAFDGTAAETSPSAHYWSTPKSGISALASYGTTANTTMAADAVDVAIAGNGGGITGGTVAVNNNGGGQPFSIMQPTLGMQYIICLQGLFPSRN</sequence>
<dbReference type="InterPro" id="IPR011083">
    <property type="entry name" value="Phage_tail_collar_dom"/>
</dbReference>
<dbReference type="RefSeq" id="WP_274051445.1">
    <property type="nucleotide sequence ID" value="NZ_CP059693.1"/>
</dbReference>
<dbReference type="Proteomes" id="UP001215231">
    <property type="component" value="Chromosome"/>
</dbReference>
<reference evidence="2 3" key="1">
    <citation type="journal article" date="2022" name="Mar. Drugs">
        <title>Bioassay-Guided Fractionation Leads to the Detection of Cholic Acid Generated by the Rare Thalassomonas sp.</title>
        <authorList>
            <person name="Pheiffer F."/>
            <person name="Schneider Y.K."/>
            <person name="Hansen E.H."/>
            <person name="Andersen J.H."/>
            <person name="Isaksson J."/>
            <person name="Busche T."/>
            <person name="R C."/>
            <person name="Kalinowski J."/>
            <person name="Zyl L.V."/>
            <person name="Trindade M."/>
        </authorList>
    </citation>
    <scope>NUCLEOTIDE SEQUENCE [LARGE SCALE GENOMIC DNA]</scope>
    <source>
        <strain evidence="2 3">A5K-61T</strain>
    </source>
</reference>
<evidence type="ECO:0000313" key="2">
    <source>
        <dbReference type="EMBL" id="WDE11296.1"/>
    </source>
</evidence>
<organism evidence="2 3">
    <name type="scientific">Thalassomonas haliotis</name>
    <dbReference type="NCBI Taxonomy" id="485448"/>
    <lineage>
        <taxon>Bacteria</taxon>
        <taxon>Pseudomonadati</taxon>
        <taxon>Pseudomonadota</taxon>
        <taxon>Gammaproteobacteria</taxon>
        <taxon>Alteromonadales</taxon>
        <taxon>Colwelliaceae</taxon>
        <taxon>Thalassomonas</taxon>
    </lineage>
</organism>
<dbReference type="EMBL" id="CP059693">
    <property type="protein sequence ID" value="WDE11296.1"/>
    <property type="molecule type" value="Genomic_DNA"/>
</dbReference>
<evidence type="ECO:0000313" key="3">
    <source>
        <dbReference type="Proteomes" id="UP001215231"/>
    </source>
</evidence>
<dbReference type="SUPFAM" id="SSF88874">
    <property type="entry name" value="Receptor-binding domain of short tail fibre protein gp12"/>
    <property type="match status" value="1"/>
</dbReference>
<evidence type="ECO:0000259" key="1">
    <source>
        <dbReference type="Pfam" id="PF07484"/>
    </source>
</evidence>
<feature type="domain" description="Phage tail collar" evidence="1">
    <location>
        <begin position="6"/>
        <end position="62"/>
    </location>
</feature>
<dbReference type="Pfam" id="PF07484">
    <property type="entry name" value="Collar"/>
    <property type="match status" value="1"/>
</dbReference>
<name>A0ABY7VCL7_9GAMM</name>
<proteinExistence type="predicted"/>
<dbReference type="Gene3D" id="3.90.1340.10">
    <property type="entry name" value="Phage tail collar domain"/>
    <property type="match status" value="1"/>
</dbReference>
<protein>
    <submittedName>
        <fullName evidence="2">Phage tail protein</fullName>
    </submittedName>
</protein>
<accession>A0ABY7VCL7</accession>